<dbReference type="PROSITE" id="PS51892">
    <property type="entry name" value="SUBTILASE"/>
    <property type="match status" value="1"/>
</dbReference>
<dbReference type="CDD" id="cd04842">
    <property type="entry name" value="Peptidases_S8_Kp43_protease"/>
    <property type="match status" value="1"/>
</dbReference>
<protein>
    <recommendedName>
        <fullName evidence="8">Peptidase S8/S53 domain-containing protein</fullName>
    </recommendedName>
</protein>
<evidence type="ECO:0000256" key="2">
    <source>
        <dbReference type="ARBA" id="ARBA00022670"/>
    </source>
</evidence>
<keyword evidence="7" id="KW-0732">Signal</keyword>
<name>A0A0P9D6L2_9CHLR</name>
<feature type="active site" description="Charge relay system" evidence="5 6">
    <location>
        <position position="258"/>
    </location>
</feature>
<evidence type="ECO:0000256" key="5">
    <source>
        <dbReference type="PIRSR" id="PIRSR615500-1"/>
    </source>
</evidence>
<dbReference type="PROSITE" id="PS00137">
    <property type="entry name" value="SUBTILASE_HIS"/>
    <property type="match status" value="1"/>
</dbReference>
<dbReference type="EMBL" id="LJCR01001192">
    <property type="protein sequence ID" value="KPV50834.1"/>
    <property type="molecule type" value="Genomic_DNA"/>
</dbReference>
<reference evidence="9 10" key="1">
    <citation type="submission" date="2015-09" db="EMBL/GenBank/DDBJ databases">
        <title>Draft genome sequence of Kouleothrix aurantiaca JCM 19913.</title>
        <authorList>
            <person name="Hemp J."/>
        </authorList>
    </citation>
    <scope>NUCLEOTIDE SEQUENCE [LARGE SCALE GENOMIC DNA]</scope>
    <source>
        <strain evidence="9 10">COM-B</strain>
    </source>
</reference>
<accession>A0A0P9D6L2</accession>
<evidence type="ECO:0000313" key="10">
    <source>
        <dbReference type="Proteomes" id="UP000050509"/>
    </source>
</evidence>
<dbReference type="PROSITE" id="PS00138">
    <property type="entry name" value="SUBTILASE_SER"/>
    <property type="match status" value="1"/>
</dbReference>
<dbReference type="InterPro" id="IPR023828">
    <property type="entry name" value="Peptidase_S8_Ser-AS"/>
</dbReference>
<organism evidence="9 10">
    <name type="scientific">Kouleothrix aurantiaca</name>
    <dbReference type="NCBI Taxonomy" id="186479"/>
    <lineage>
        <taxon>Bacteria</taxon>
        <taxon>Bacillati</taxon>
        <taxon>Chloroflexota</taxon>
        <taxon>Chloroflexia</taxon>
        <taxon>Chloroflexales</taxon>
        <taxon>Roseiflexineae</taxon>
        <taxon>Roseiflexaceae</taxon>
        <taxon>Kouleothrix</taxon>
    </lineage>
</organism>
<sequence>MRVVKVLWIIALCIASAAVAAAQPAAPPPLLLYSARVRPSVAPAQAASQLAAPALGDYRIIQFSGPIATADRDALAATGLEILEYIPEFAYLVRGTPAQLAAAAQLPAVVAQQPFTLADKISPTLYGALERGAAPGPLHVIAWPGQESALASQMRAAAVQPSALASSAALLQVANLPAVRWVEPAGKPRLLNDVARGFMHVNAAWQDRGLYGAGQTIAIADSGLDTGNPATLSPDFAGRVAAAHVLAPGGTLADEFGHGTHVAGSAVGAGVQSGAQPGKHKYTGSFAGVAPEAKLVVQALETDAEGNLIGLDDDYYPMFAQAYADGARIHSDSWGDETGPSSDPAGQFGGYPATARRTDQFVWDHPDMAIFFAAGNSGIDGTYGDLGLCYNGDGVIDPDSLLTPATAKNVITVGASESKRSTGGLSQRFWLEFSQKFCLSADPIGTDLPSDDANGMAAFSSRGPTDDGRTKPDIVAPGTNILSNRSHVAGASALWGEYDANYAYSGGTSMATPLVAGAGALVRQWLAARGLPNPSAAAVKATLLNTTDDIAP</sequence>
<dbReference type="InterPro" id="IPR051048">
    <property type="entry name" value="Peptidase_S8/S53_subtilisin"/>
</dbReference>
<dbReference type="InterPro" id="IPR036852">
    <property type="entry name" value="Peptidase_S8/S53_dom_sf"/>
</dbReference>
<dbReference type="InterPro" id="IPR015500">
    <property type="entry name" value="Peptidase_S8_subtilisin-rel"/>
</dbReference>
<gene>
    <name evidence="9" type="ORF">SE17_24625</name>
</gene>
<dbReference type="AlphaFoldDB" id="A0A0P9D6L2"/>
<evidence type="ECO:0000256" key="4">
    <source>
        <dbReference type="ARBA" id="ARBA00022825"/>
    </source>
</evidence>
<dbReference type="SUPFAM" id="SSF52743">
    <property type="entry name" value="Subtilisin-like"/>
    <property type="match status" value="1"/>
</dbReference>
<dbReference type="PANTHER" id="PTHR43399:SF4">
    <property type="entry name" value="CELL WALL-ASSOCIATED PROTEASE"/>
    <property type="match status" value="1"/>
</dbReference>
<keyword evidence="10" id="KW-1185">Reference proteome</keyword>
<dbReference type="GO" id="GO:0004252">
    <property type="term" value="F:serine-type endopeptidase activity"/>
    <property type="evidence" value="ECO:0007669"/>
    <property type="project" value="UniProtKB-UniRule"/>
</dbReference>
<evidence type="ECO:0000259" key="8">
    <source>
        <dbReference type="Pfam" id="PF00082"/>
    </source>
</evidence>
<proteinExistence type="inferred from homology"/>
<feature type="active site" description="Charge relay system" evidence="5 6">
    <location>
        <position position="509"/>
    </location>
</feature>
<comment type="similarity">
    <text evidence="1 6">Belongs to the peptidase S8 family.</text>
</comment>
<feature type="domain" description="Peptidase S8/S53" evidence="8">
    <location>
        <begin position="212"/>
        <end position="548"/>
    </location>
</feature>
<feature type="signal peptide" evidence="7">
    <location>
        <begin position="1"/>
        <end position="20"/>
    </location>
</feature>
<dbReference type="PATRIC" id="fig|186479.3.peg.836"/>
<keyword evidence="3 6" id="KW-0378">Hydrolase</keyword>
<feature type="chain" id="PRO_5006156112" description="Peptidase S8/S53 domain-containing protein" evidence="7">
    <location>
        <begin position="21"/>
        <end position="552"/>
    </location>
</feature>
<dbReference type="PRINTS" id="PR00723">
    <property type="entry name" value="SUBTILISIN"/>
</dbReference>
<dbReference type="Proteomes" id="UP000050509">
    <property type="component" value="Unassembled WGS sequence"/>
</dbReference>
<comment type="caution">
    <text evidence="9">The sequence shown here is derived from an EMBL/GenBank/DDBJ whole genome shotgun (WGS) entry which is preliminary data.</text>
</comment>
<evidence type="ECO:0000256" key="3">
    <source>
        <dbReference type="ARBA" id="ARBA00022801"/>
    </source>
</evidence>
<dbReference type="InterPro" id="IPR000209">
    <property type="entry name" value="Peptidase_S8/S53_dom"/>
</dbReference>
<keyword evidence="2 6" id="KW-0645">Protease</keyword>
<dbReference type="Gene3D" id="3.40.50.200">
    <property type="entry name" value="Peptidase S8/S53 domain"/>
    <property type="match status" value="1"/>
</dbReference>
<dbReference type="InterPro" id="IPR034058">
    <property type="entry name" value="TagA/B/C/D_pept_dom"/>
</dbReference>
<keyword evidence="4 6" id="KW-0720">Serine protease</keyword>
<feature type="active site" description="Charge relay system" evidence="5 6">
    <location>
        <position position="221"/>
    </location>
</feature>
<evidence type="ECO:0000256" key="7">
    <source>
        <dbReference type="SAM" id="SignalP"/>
    </source>
</evidence>
<dbReference type="Pfam" id="PF00082">
    <property type="entry name" value="Peptidase_S8"/>
    <property type="match status" value="1"/>
</dbReference>
<evidence type="ECO:0000256" key="6">
    <source>
        <dbReference type="PROSITE-ProRule" id="PRU01240"/>
    </source>
</evidence>
<dbReference type="PANTHER" id="PTHR43399">
    <property type="entry name" value="SUBTILISIN-RELATED"/>
    <property type="match status" value="1"/>
</dbReference>
<evidence type="ECO:0000256" key="1">
    <source>
        <dbReference type="ARBA" id="ARBA00011073"/>
    </source>
</evidence>
<feature type="non-terminal residue" evidence="9">
    <location>
        <position position="552"/>
    </location>
</feature>
<dbReference type="GO" id="GO:0006508">
    <property type="term" value="P:proteolysis"/>
    <property type="evidence" value="ECO:0007669"/>
    <property type="project" value="UniProtKB-KW"/>
</dbReference>
<dbReference type="InterPro" id="IPR022398">
    <property type="entry name" value="Peptidase_S8_His-AS"/>
</dbReference>
<evidence type="ECO:0000313" key="9">
    <source>
        <dbReference type="EMBL" id="KPV50834.1"/>
    </source>
</evidence>